<keyword evidence="1" id="KW-0520">NAD</keyword>
<gene>
    <name evidence="4" type="ORF">BECKSD772D_GA0070982_11764</name>
</gene>
<proteinExistence type="predicted"/>
<feature type="region of interest" description="Disordered" evidence="2">
    <location>
        <begin position="193"/>
        <end position="219"/>
    </location>
</feature>
<dbReference type="Gene3D" id="3.40.50.720">
    <property type="entry name" value="NAD(P)-binding Rossmann-like Domain"/>
    <property type="match status" value="1"/>
</dbReference>
<organism evidence="4">
    <name type="scientific">Candidatus Kentrum sp. SD</name>
    <dbReference type="NCBI Taxonomy" id="2126332"/>
    <lineage>
        <taxon>Bacteria</taxon>
        <taxon>Pseudomonadati</taxon>
        <taxon>Pseudomonadota</taxon>
        <taxon>Gammaproteobacteria</taxon>
        <taxon>Candidatus Kentrum</taxon>
    </lineage>
</organism>
<protein>
    <submittedName>
        <fullName evidence="4">GDP-mannose 4,6 dehydratase</fullName>
    </submittedName>
</protein>
<dbReference type="Pfam" id="PF16363">
    <property type="entry name" value="GDP_Man_Dehyd"/>
    <property type="match status" value="1"/>
</dbReference>
<accession>A0A451BRN4</accession>
<reference evidence="4" key="1">
    <citation type="submission" date="2019-02" db="EMBL/GenBank/DDBJ databases">
        <authorList>
            <person name="Gruber-Vodicka R. H."/>
            <person name="Seah K. B. B."/>
        </authorList>
    </citation>
    <scope>NUCLEOTIDE SEQUENCE</scope>
    <source>
        <strain evidence="4">BECK_S127</strain>
    </source>
</reference>
<evidence type="ECO:0000313" key="4">
    <source>
        <dbReference type="EMBL" id="VFK80905.1"/>
    </source>
</evidence>
<dbReference type="EMBL" id="CAADHB010000176">
    <property type="protein sequence ID" value="VFK80905.1"/>
    <property type="molecule type" value="Genomic_DNA"/>
</dbReference>
<evidence type="ECO:0000259" key="3">
    <source>
        <dbReference type="Pfam" id="PF16363"/>
    </source>
</evidence>
<dbReference type="InterPro" id="IPR016040">
    <property type="entry name" value="NAD(P)-bd_dom"/>
</dbReference>
<evidence type="ECO:0000256" key="2">
    <source>
        <dbReference type="SAM" id="MobiDB-lite"/>
    </source>
</evidence>
<sequence>MIESGKILVTAAAGFIDAALSKRLLDEGNPVIGVDNLNDYYDVSLKEARLRQLMGYENFRFARLDIARHDEISRLFAAEKPDRVVNLAAQAGVRYSLSNPHVYIDANLVGFLNIPEGCGHWNVAHLAYASSSSVYGANTCLPFSTRHHVDHPISLYAATKKSNELMAHCYSHESRPSDRYRYGERTCRGAATGAVPSADFDRNTYSRNQPGNGETHLTP</sequence>
<dbReference type="PANTHER" id="PTHR43574">
    <property type="entry name" value="EPIMERASE-RELATED"/>
    <property type="match status" value="1"/>
</dbReference>
<dbReference type="SUPFAM" id="SSF51735">
    <property type="entry name" value="NAD(P)-binding Rossmann-fold domains"/>
    <property type="match status" value="1"/>
</dbReference>
<dbReference type="AlphaFoldDB" id="A0A451BRN4"/>
<name>A0A451BRN4_9GAMM</name>
<feature type="domain" description="NAD(P)-binding" evidence="3">
    <location>
        <begin position="8"/>
        <end position="173"/>
    </location>
</feature>
<dbReference type="InterPro" id="IPR036291">
    <property type="entry name" value="NAD(P)-bd_dom_sf"/>
</dbReference>
<evidence type="ECO:0000256" key="1">
    <source>
        <dbReference type="ARBA" id="ARBA00023027"/>
    </source>
</evidence>
<feature type="compositionally biased region" description="Polar residues" evidence="2">
    <location>
        <begin position="205"/>
        <end position="219"/>
    </location>
</feature>